<organism evidence="2 3">
    <name type="scientific">Suillus fuscotomentosus</name>
    <dbReference type="NCBI Taxonomy" id="1912939"/>
    <lineage>
        <taxon>Eukaryota</taxon>
        <taxon>Fungi</taxon>
        <taxon>Dikarya</taxon>
        <taxon>Basidiomycota</taxon>
        <taxon>Agaricomycotina</taxon>
        <taxon>Agaricomycetes</taxon>
        <taxon>Agaricomycetidae</taxon>
        <taxon>Boletales</taxon>
        <taxon>Suillineae</taxon>
        <taxon>Suillaceae</taxon>
        <taxon>Suillus</taxon>
    </lineage>
</organism>
<evidence type="ECO:0000313" key="2">
    <source>
        <dbReference type="EMBL" id="KAG1902668.1"/>
    </source>
</evidence>
<dbReference type="InterPro" id="IPR058210">
    <property type="entry name" value="SACS/Nov_dom"/>
</dbReference>
<gene>
    <name evidence="2" type="ORF">F5891DRAFT_146977</name>
</gene>
<reference evidence="2" key="1">
    <citation type="journal article" date="2020" name="New Phytol.">
        <title>Comparative genomics reveals dynamic genome evolution in host specialist ectomycorrhizal fungi.</title>
        <authorList>
            <person name="Lofgren L.A."/>
            <person name="Nguyen N.H."/>
            <person name="Vilgalys R."/>
            <person name="Ruytinx J."/>
            <person name="Liao H.L."/>
            <person name="Branco S."/>
            <person name="Kuo A."/>
            <person name="LaButti K."/>
            <person name="Lipzen A."/>
            <person name="Andreopoulos W."/>
            <person name="Pangilinan J."/>
            <person name="Riley R."/>
            <person name="Hundley H."/>
            <person name="Na H."/>
            <person name="Barry K."/>
            <person name="Grigoriev I.V."/>
            <person name="Stajich J.E."/>
            <person name="Kennedy P.G."/>
        </authorList>
    </citation>
    <scope>NUCLEOTIDE SEQUENCE</scope>
    <source>
        <strain evidence="2">FC203</strain>
    </source>
</reference>
<dbReference type="PANTHER" id="PTHR47839">
    <property type="entry name" value="DOMAIN PROTEIN, PUTATIVE (AFU_ORTHOLOGUE AFUA_6G04830)-RELATED"/>
    <property type="match status" value="1"/>
</dbReference>
<dbReference type="EMBL" id="JABBWK010000016">
    <property type="protein sequence ID" value="KAG1902668.1"/>
    <property type="molecule type" value="Genomic_DNA"/>
</dbReference>
<sequence length="109" mass="12025">MASLSKTTRTPKRLEVNQRALVDKVLARYPEEFTVFRELLQNADDARAKKVLLEFQTKDYATHPAGANGINGTTPGLAHNEGELGVVLPSELLMLSIPTAVQMSCSQQW</sequence>
<dbReference type="Pfam" id="PF25794">
    <property type="entry name" value="SACS"/>
    <property type="match status" value="1"/>
</dbReference>
<accession>A0AAD4HN27</accession>
<dbReference type="Gene3D" id="3.30.565.10">
    <property type="entry name" value="Histidine kinase-like ATPase, C-terminal domain"/>
    <property type="match status" value="1"/>
</dbReference>
<evidence type="ECO:0000313" key="3">
    <source>
        <dbReference type="Proteomes" id="UP001195769"/>
    </source>
</evidence>
<evidence type="ECO:0000259" key="1">
    <source>
        <dbReference type="Pfam" id="PF25794"/>
    </source>
</evidence>
<dbReference type="PANTHER" id="PTHR47839:SF1">
    <property type="entry name" value="DOMAIN PROTEIN, PUTATIVE (AFU_ORTHOLOGUE AFUA_6G04830)-RELATED"/>
    <property type="match status" value="1"/>
</dbReference>
<keyword evidence="3" id="KW-1185">Reference proteome</keyword>
<dbReference type="GeneID" id="64664968"/>
<name>A0AAD4HN27_9AGAM</name>
<dbReference type="InterPro" id="IPR036890">
    <property type="entry name" value="HATPase_C_sf"/>
</dbReference>
<dbReference type="RefSeq" id="XP_041228243.1">
    <property type="nucleotide sequence ID" value="XM_041370670.1"/>
</dbReference>
<dbReference type="Proteomes" id="UP001195769">
    <property type="component" value="Unassembled WGS sequence"/>
</dbReference>
<dbReference type="SUPFAM" id="SSF55874">
    <property type="entry name" value="ATPase domain of HSP90 chaperone/DNA topoisomerase II/histidine kinase"/>
    <property type="match status" value="1"/>
</dbReference>
<protein>
    <recommendedName>
        <fullName evidence="1">Sacsin/Nov domain-containing protein</fullName>
    </recommendedName>
</protein>
<comment type="caution">
    <text evidence="2">The sequence shown here is derived from an EMBL/GenBank/DDBJ whole genome shotgun (WGS) entry which is preliminary data.</text>
</comment>
<proteinExistence type="predicted"/>
<feature type="domain" description="Sacsin/Nov" evidence="1">
    <location>
        <begin position="22"/>
        <end position="63"/>
    </location>
</feature>
<dbReference type="AlphaFoldDB" id="A0AAD4HN27"/>